<protein>
    <submittedName>
        <fullName evidence="2">Regulator of chromosome condensation RCC1</fullName>
    </submittedName>
</protein>
<name>A0A8J6BGN3_9EUKA</name>
<dbReference type="Proteomes" id="UP000717585">
    <property type="component" value="Unassembled WGS sequence"/>
</dbReference>
<dbReference type="AlphaFoldDB" id="A0A8J6BGN3"/>
<keyword evidence="3" id="KW-1185">Reference proteome</keyword>
<dbReference type="Gene3D" id="2.130.10.30">
    <property type="entry name" value="Regulator of chromosome condensation 1/beta-lactamase-inhibitor protein II"/>
    <property type="match status" value="1"/>
</dbReference>
<gene>
    <name evidence="2" type="ORF">J8273_1015</name>
</gene>
<proteinExistence type="predicted"/>
<feature type="region of interest" description="Disordered" evidence="1">
    <location>
        <begin position="164"/>
        <end position="201"/>
    </location>
</feature>
<evidence type="ECO:0000313" key="3">
    <source>
        <dbReference type="Proteomes" id="UP000717585"/>
    </source>
</evidence>
<sequence>MSTASNEANTLRDGSKELSSNQEISDERSALIAAFHFSLIAAHRIPGDIPTLLAHTFSIQYGQMLPVASTNANVADDDDRIITELRSVLTSLPAYKPRAQVFLDRAISIVTNGPELSMNIPLALGEDLPVRLHTLLQGTLWAILMQGGAEADDRLVPSVPLALPTSEESENSSDPDEESSDDYDDSESSMSEESAPEELPWEEEGAGRALWFLCKKFAFCRAVGEKEGYFFAANEVNFRHYAGRVFARGESVFCETGLGECELFPSYRRVRCPPIAKLYADGNISTATTPNHGIYSWGRNMFLGLGLGGSTRHVTPRRVYFPDAPHVAAYEASLPPWHKHELVIDMFQIITQVMVTPVGTVIAGCNHHGRLGLELEQPMVSTYRPLALPESFTPTQHRSTWVSMALMQGCRVFVAGKNDMGQLGLGHTEDVHVFTEIPFPVDDLWGIMTFTVFLSGETLLYAGQVITHATYFLPHNEGDVIVTPVVLSLTHNPKIVFIRTDLIWVFVRADGHGSFGVGPYGQCFEIPFEARAVKYNGKRCWIKTDVCWLGLGDNTGSLLGVSPDLGPLITMPAAVLEFTAAFAKADDIRLTRAVV</sequence>
<dbReference type="SUPFAM" id="SSF50985">
    <property type="entry name" value="RCC1/BLIP-II"/>
    <property type="match status" value="2"/>
</dbReference>
<evidence type="ECO:0000313" key="2">
    <source>
        <dbReference type="EMBL" id="KAG9397107.1"/>
    </source>
</evidence>
<dbReference type="EMBL" id="JAHDYR010000003">
    <property type="protein sequence ID" value="KAG9397107.1"/>
    <property type="molecule type" value="Genomic_DNA"/>
</dbReference>
<reference evidence="2" key="1">
    <citation type="submission" date="2021-05" db="EMBL/GenBank/DDBJ databases">
        <title>A free-living protist that lacks canonical eukaryotic 1 DNA replication and segregation systems.</title>
        <authorList>
            <person name="Salas-Leiva D.E."/>
            <person name="Tromer E.C."/>
            <person name="Curtis B.A."/>
            <person name="Jerlstrom-Hultqvist J."/>
            <person name="Kolisko M."/>
            <person name="Yi Z."/>
            <person name="Salas-Leiva J.S."/>
            <person name="Gallot-Lavallee L."/>
            <person name="Kops G.J.P.L."/>
            <person name="Archibald J.M."/>
            <person name="Simpson A.G.B."/>
            <person name="Roger A.J."/>
        </authorList>
    </citation>
    <scope>NUCLEOTIDE SEQUENCE</scope>
    <source>
        <strain evidence="2">BICM</strain>
    </source>
</reference>
<organism evidence="2 3">
    <name type="scientific">Carpediemonas membranifera</name>
    <dbReference type="NCBI Taxonomy" id="201153"/>
    <lineage>
        <taxon>Eukaryota</taxon>
        <taxon>Metamonada</taxon>
        <taxon>Carpediemonas-like organisms</taxon>
        <taxon>Carpediemonas</taxon>
    </lineage>
</organism>
<feature type="region of interest" description="Disordered" evidence="1">
    <location>
        <begin position="1"/>
        <end position="22"/>
    </location>
</feature>
<dbReference type="InterPro" id="IPR009091">
    <property type="entry name" value="RCC1/BLIP-II"/>
</dbReference>
<evidence type="ECO:0000256" key="1">
    <source>
        <dbReference type="SAM" id="MobiDB-lite"/>
    </source>
</evidence>
<accession>A0A8J6BGN3</accession>
<feature type="compositionally biased region" description="Acidic residues" evidence="1">
    <location>
        <begin position="167"/>
        <end position="187"/>
    </location>
</feature>
<dbReference type="OrthoDB" id="10256179at2759"/>
<comment type="caution">
    <text evidence="2">The sequence shown here is derived from an EMBL/GenBank/DDBJ whole genome shotgun (WGS) entry which is preliminary data.</text>
</comment>